<organism evidence="6 7">
    <name type="scientific">Orchesella cincta</name>
    <name type="common">Springtail</name>
    <name type="synonym">Podura cincta</name>
    <dbReference type="NCBI Taxonomy" id="48709"/>
    <lineage>
        <taxon>Eukaryota</taxon>
        <taxon>Metazoa</taxon>
        <taxon>Ecdysozoa</taxon>
        <taxon>Arthropoda</taxon>
        <taxon>Hexapoda</taxon>
        <taxon>Collembola</taxon>
        <taxon>Entomobryomorpha</taxon>
        <taxon>Entomobryoidea</taxon>
        <taxon>Orchesellidae</taxon>
        <taxon>Orchesellinae</taxon>
        <taxon>Orchesella</taxon>
    </lineage>
</organism>
<sequence>MSNILIRSFDNTAFGVEYDRHGVKKMAYATKEVIITAGAIETPKLLMLSGIGPRTHLADLGVPVIADLPVGKNFQDHLAVLLGPFFVDPPRSFLIDRDITLKSFYEYKSDGNGPLSTSIFQGAAMISSKFAKATGVWNWPDILMLLSGVAGHKTFAKDMAHAFNMNAKIIKKYYHHAAGRDSFMIFVAVETSRKGGILRWRKRRWMHHQV</sequence>
<dbReference type="GO" id="GO:0016614">
    <property type="term" value="F:oxidoreductase activity, acting on CH-OH group of donors"/>
    <property type="evidence" value="ECO:0007669"/>
    <property type="project" value="InterPro"/>
</dbReference>
<comment type="similarity">
    <text evidence="2">Belongs to the GMC oxidoreductase family.</text>
</comment>
<evidence type="ECO:0000259" key="5">
    <source>
        <dbReference type="PROSITE" id="PS00624"/>
    </source>
</evidence>
<dbReference type="Gene3D" id="3.50.50.60">
    <property type="entry name" value="FAD/NAD(P)-binding domain"/>
    <property type="match status" value="1"/>
</dbReference>
<dbReference type="InterPro" id="IPR000172">
    <property type="entry name" value="GMC_OxRdtase_N"/>
</dbReference>
<gene>
    <name evidence="6" type="ORF">Ocin01_11881</name>
</gene>
<protein>
    <submittedName>
        <fullName evidence="6">L-sorbose 1-dehydrogenase</fullName>
    </submittedName>
</protein>
<dbReference type="GO" id="GO:0050660">
    <property type="term" value="F:flavin adenine dinucleotide binding"/>
    <property type="evidence" value="ECO:0007669"/>
    <property type="project" value="InterPro"/>
</dbReference>
<dbReference type="Pfam" id="PF00732">
    <property type="entry name" value="GMC_oxred_N"/>
    <property type="match status" value="1"/>
</dbReference>
<keyword evidence="7" id="KW-1185">Reference proteome</keyword>
<evidence type="ECO:0000256" key="1">
    <source>
        <dbReference type="ARBA" id="ARBA00001974"/>
    </source>
</evidence>
<dbReference type="InterPro" id="IPR012132">
    <property type="entry name" value="GMC_OxRdtase"/>
</dbReference>
<comment type="cofactor">
    <cofactor evidence="1">
        <name>FAD</name>
        <dbReference type="ChEBI" id="CHEBI:57692"/>
    </cofactor>
</comment>
<evidence type="ECO:0000313" key="7">
    <source>
        <dbReference type="Proteomes" id="UP000094527"/>
    </source>
</evidence>
<dbReference type="PANTHER" id="PTHR11552:SF147">
    <property type="entry name" value="CHOLINE DEHYDROGENASE, MITOCHONDRIAL"/>
    <property type="match status" value="1"/>
</dbReference>
<keyword evidence="4" id="KW-0274">FAD</keyword>
<keyword evidence="3" id="KW-0285">Flavoprotein</keyword>
<dbReference type="SUPFAM" id="SSF51905">
    <property type="entry name" value="FAD/NAD(P)-binding domain"/>
    <property type="match status" value="1"/>
</dbReference>
<feature type="domain" description="Glucose-methanol-choline oxidoreductase N-terminal" evidence="5">
    <location>
        <begin position="38"/>
        <end position="52"/>
    </location>
</feature>
<dbReference type="Gene3D" id="3.30.560.10">
    <property type="entry name" value="Glucose Oxidase, domain 3"/>
    <property type="match status" value="1"/>
</dbReference>
<reference evidence="6 7" key="1">
    <citation type="journal article" date="2016" name="Genome Biol. Evol.">
        <title>Gene Family Evolution Reflects Adaptation to Soil Environmental Stressors in the Genome of the Collembolan Orchesella cincta.</title>
        <authorList>
            <person name="Faddeeva-Vakhrusheva A."/>
            <person name="Derks M.F."/>
            <person name="Anvar S.Y."/>
            <person name="Agamennone V."/>
            <person name="Suring W."/>
            <person name="Smit S."/>
            <person name="van Straalen N.M."/>
            <person name="Roelofs D."/>
        </authorList>
    </citation>
    <scope>NUCLEOTIDE SEQUENCE [LARGE SCALE GENOMIC DNA]</scope>
    <source>
        <tissue evidence="6">Mixed pool</tissue>
    </source>
</reference>
<evidence type="ECO:0000313" key="6">
    <source>
        <dbReference type="EMBL" id="ODM94801.1"/>
    </source>
</evidence>
<evidence type="ECO:0000256" key="3">
    <source>
        <dbReference type="ARBA" id="ARBA00022630"/>
    </source>
</evidence>
<evidence type="ECO:0000256" key="2">
    <source>
        <dbReference type="ARBA" id="ARBA00010790"/>
    </source>
</evidence>
<comment type="caution">
    <text evidence="6">The sequence shown here is derived from an EMBL/GenBank/DDBJ whole genome shotgun (WGS) entry which is preliminary data.</text>
</comment>
<dbReference type="OrthoDB" id="269227at2759"/>
<dbReference type="PROSITE" id="PS00624">
    <property type="entry name" value="GMC_OXRED_2"/>
    <property type="match status" value="1"/>
</dbReference>
<proteinExistence type="inferred from homology"/>
<name>A0A1D2MPJ5_ORCCI</name>
<dbReference type="EMBL" id="LJIJ01000748">
    <property type="protein sequence ID" value="ODM94801.1"/>
    <property type="molecule type" value="Genomic_DNA"/>
</dbReference>
<dbReference type="InterPro" id="IPR036188">
    <property type="entry name" value="FAD/NAD-bd_sf"/>
</dbReference>
<accession>A0A1D2MPJ5</accession>
<dbReference type="Proteomes" id="UP000094527">
    <property type="component" value="Unassembled WGS sequence"/>
</dbReference>
<evidence type="ECO:0000256" key="4">
    <source>
        <dbReference type="ARBA" id="ARBA00022827"/>
    </source>
</evidence>
<dbReference type="STRING" id="48709.A0A1D2MPJ5"/>
<dbReference type="AlphaFoldDB" id="A0A1D2MPJ5"/>
<dbReference type="PANTHER" id="PTHR11552">
    <property type="entry name" value="GLUCOSE-METHANOL-CHOLINE GMC OXIDOREDUCTASE"/>
    <property type="match status" value="1"/>
</dbReference>